<dbReference type="AlphaFoldDB" id="A0A239ZCZ6"/>
<evidence type="ECO:0000259" key="2">
    <source>
        <dbReference type="Pfam" id="PF01890"/>
    </source>
</evidence>
<gene>
    <name evidence="5" type="ORF">SAMEA44547418_01212</name>
</gene>
<evidence type="ECO:0000256" key="1">
    <source>
        <dbReference type="SAM" id="MobiDB-lite"/>
    </source>
</evidence>
<dbReference type="Gene3D" id="3.40.50.11220">
    <property type="match status" value="1"/>
</dbReference>
<feature type="domain" description="Cobalamin biosynthesis central region" evidence="4">
    <location>
        <begin position="168"/>
        <end position="265"/>
    </location>
</feature>
<sequence>MKSKSFVSDTNPGETNHMRQTGSADVSMNGKHQTKTAILSVSERGALLGQRIKSLVAPHADCYEKSNRTSGGEAIYFDSLKNHIEQIFRDYDQVLCIMALGIVVRMIAPYIEHKSKDPAIVVMDEAGHHVISLLSGHLGGANEWTQAISLAIGADPVITTATDVNGLPAPDVLARHEHLLVDDFQTLINVNSAIVGGKQVDYCIDSGLIDADHLKHAAQQHIGNHSVVHLVTVEELFDSVNGVNFRVVITDKVIPEHPNQLILRPRTYTVGIGCRRDTPKELILGAIRSSLAEHQLSPKSIVTAASVIVKQDEVGLLEAVKVLGWPIVFYTQDEMAPLIEEQKLSESTFVKGTIGVGNVCETTALLAARSRTLIQHKTVYPKTTIAIAQVTSR</sequence>
<evidence type="ECO:0000313" key="6">
    <source>
        <dbReference type="Proteomes" id="UP000214973"/>
    </source>
</evidence>
<name>A0A239ZCZ6_9FIRM</name>
<dbReference type="InterPro" id="IPR021745">
    <property type="entry name" value="CbiG_mid"/>
</dbReference>
<feature type="domain" description="CobE/GbiG C-terminal" evidence="2">
    <location>
        <begin position="269"/>
        <end position="388"/>
    </location>
</feature>
<dbReference type="InterPro" id="IPR002750">
    <property type="entry name" value="CobE/GbiG_C"/>
</dbReference>
<feature type="domain" description="Cobalamin synthesis G N-terminal" evidence="3">
    <location>
        <begin position="83"/>
        <end position="163"/>
    </location>
</feature>
<dbReference type="KEGG" id="vrm:44547418_01212"/>
<dbReference type="Gene3D" id="3.30.420.180">
    <property type="entry name" value="CobE/GbiG C-terminal domain"/>
    <property type="match status" value="1"/>
</dbReference>
<dbReference type="Pfam" id="PF11761">
    <property type="entry name" value="CbiG_mid"/>
    <property type="match status" value="1"/>
</dbReference>
<dbReference type="InterPro" id="IPR052553">
    <property type="entry name" value="CbiG_hydrolase"/>
</dbReference>
<dbReference type="SUPFAM" id="SSF159672">
    <property type="entry name" value="CbiG N-terminal domain-like"/>
    <property type="match status" value="1"/>
</dbReference>
<reference evidence="5 6" key="1">
    <citation type="submission" date="2017-06" db="EMBL/GenBank/DDBJ databases">
        <authorList>
            <consortium name="Pathogen Informatics"/>
        </authorList>
    </citation>
    <scope>NUCLEOTIDE SEQUENCE [LARGE SCALE GENOMIC DNA]</scope>
    <source>
        <strain evidence="5 6">NCTC12018</strain>
    </source>
</reference>
<feature type="compositionally biased region" description="Polar residues" evidence="1">
    <location>
        <begin position="1"/>
        <end position="26"/>
    </location>
</feature>
<protein>
    <submittedName>
        <fullName evidence="5">Cobalamin biosynthesis protein CbiG</fullName>
    </submittedName>
</protein>
<dbReference type="InterPro" id="IPR038029">
    <property type="entry name" value="GbiG_N_sf"/>
</dbReference>
<dbReference type="SUPFAM" id="SSF159664">
    <property type="entry name" value="CobE/GbiG C-terminal domain-like"/>
    <property type="match status" value="1"/>
</dbReference>
<dbReference type="Pfam" id="PF01890">
    <property type="entry name" value="CbiG_C"/>
    <property type="match status" value="1"/>
</dbReference>
<dbReference type="EMBL" id="LT906470">
    <property type="protein sequence ID" value="SNV68578.1"/>
    <property type="molecule type" value="Genomic_DNA"/>
</dbReference>
<organism evidence="5 6">
    <name type="scientific">Veillonella rodentium</name>
    <dbReference type="NCBI Taxonomy" id="248315"/>
    <lineage>
        <taxon>Bacteria</taxon>
        <taxon>Bacillati</taxon>
        <taxon>Bacillota</taxon>
        <taxon>Negativicutes</taxon>
        <taxon>Veillonellales</taxon>
        <taxon>Veillonellaceae</taxon>
        <taxon>Veillonella</taxon>
    </lineage>
</organism>
<dbReference type="Proteomes" id="UP000214973">
    <property type="component" value="Chromosome 1"/>
</dbReference>
<accession>A0A239ZCZ6</accession>
<proteinExistence type="predicted"/>
<dbReference type="PANTHER" id="PTHR37477:SF1">
    <property type="entry name" value="COBALT-PRECORRIN-5A HYDROLASE"/>
    <property type="match status" value="1"/>
</dbReference>
<dbReference type="GO" id="GO:0009236">
    <property type="term" value="P:cobalamin biosynthetic process"/>
    <property type="evidence" value="ECO:0007669"/>
    <property type="project" value="InterPro"/>
</dbReference>
<evidence type="ECO:0000313" key="5">
    <source>
        <dbReference type="EMBL" id="SNV68578.1"/>
    </source>
</evidence>
<dbReference type="PANTHER" id="PTHR37477">
    <property type="entry name" value="COBALT-PRECORRIN-5A HYDROLASE"/>
    <property type="match status" value="1"/>
</dbReference>
<evidence type="ECO:0000259" key="4">
    <source>
        <dbReference type="Pfam" id="PF11761"/>
    </source>
</evidence>
<feature type="region of interest" description="Disordered" evidence="1">
    <location>
        <begin position="1"/>
        <end position="30"/>
    </location>
</feature>
<dbReference type="Pfam" id="PF11760">
    <property type="entry name" value="CbiG_N"/>
    <property type="match status" value="1"/>
</dbReference>
<evidence type="ECO:0000259" key="3">
    <source>
        <dbReference type="Pfam" id="PF11760"/>
    </source>
</evidence>
<dbReference type="InterPro" id="IPR036518">
    <property type="entry name" value="CobE/GbiG_C_sf"/>
</dbReference>
<dbReference type="InterPro" id="IPR021744">
    <property type="entry name" value="CbiG_N"/>
</dbReference>
<keyword evidence="6" id="KW-1185">Reference proteome</keyword>